<comment type="caution">
    <text evidence="2">The sequence shown here is derived from an EMBL/GenBank/DDBJ whole genome shotgun (WGS) entry which is preliminary data.</text>
</comment>
<protein>
    <submittedName>
        <fullName evidence="2">Uncharacterized protein</fullName>
    </submittedName>
</protein>
<evidence type="ECO:0000313" key="2">
    <source>
        <dbReference type="EMBL" id="TMJ13929.1"/>
    </source>
</evidence>
<sequence length="75" mass="8235">MTGVTVGAFTFLTQVQDVQRKLAPMLIILLGLPVFGYTIATTAFGQDARQAKHRLADLLSEVRRPPNEAVDPRVL</sequence>
<dbReference type="AlphaFoldDB" id="A0A537M108"/>
<keyword evidence="1" id="KW-0812">Transmembrane</keyword>
<name>A0A537M108_9BACT</name>
<keyword evidence="1" id="KW-0472">Membrane</keyword>
<evidence type="ECO:0000256" key="1">
    <source>
        <dbReference type="SAM" id="Phobius"/>
    </source>
</evidence>
<reference evidence="2 3" key="1">
    <citation type="journal article" date="2019" name="Nat. Microbiol.">
        <title>Mediterranean grassland soil C-N compound turnover is dependent on rainfall and depth, and is mediated by genomically divergent microorganisms.</title>
        <authorList>
            <person name="Diamond S."/>
            <person name="Andeer P.F."/>
            <person name="Li Z."/>
            <person name="Crits-Christoph A."/>
            <person name="Burstein D."/>
            <person name="Anantharaman K."/>
            <person name="Lane K.R."/>
            <person name="Thomas B.C."/>
            <person name="Pan C."/>
            <person name="Northen T.R."/>
            <person name="Banfield J.F."/>
        </authorList>
    </citation>
    <scope>NUCLEOTIDE SEQUENCE [LARGE SCALE GENOMIC DNA]</scope>
    <source>
        <strain evidence="2">NP_5</strain>
    </source>
</reference>
<dbReference type="EMBL" id="VBAM01000136">
    <property type="protein sequence ID" value="TMJ13929.1"/>
    <property type="molecule type" value="Genomic_DNA"/>
</dbReference>
<proteinExistence type="predicted"/>
<organism evidence="2 3">
    <name type="scientific">Candidatus Segetimicrobium genomatis</name>
    <dbReference type="NCBI Taxonomy" id="2569760"/>
    <lineage>
        <taxon>Bacteria</taxon>
        <taxon>Bacillati</taxon>
        <taxon>Candidatus Sysuimicrobiota</taxon>
        <taxon>Candidatus Sysuimicrobiia</taxon>
        <taxon>Candidatus Sysuimicrobiales</taxon>
        <taxon>Candidatus Segetimicrobiaceae</taxon>
        <taxon>Candidatus Segetimicrobium</taxon>
    </lineage>
</organism>
<keyword evidence="1" id="KW-1133">Transmembrane helix</keyword>
<evidence type="ECO:0000313" key="3">
    <source>
        <dbReference type="Proteomes" id="UP000320393"/>
    </source>
</evidence>
<gene>
    <name evidence="2" type="ORF">E6H02_04270</name>
</gene>
<accession>A0A537M108</accession>
<feature type="transmembrane region" description="Helical" evidence="1">
    <location>
        <begin position="22"/>
        <end position="44"/>
    </location>
</feature>
<dbReference type="Proteomes" id="UP000320393">
    <property type="component" value="Unassembled WGS sequence"/>
</dbReference>